<gene>
    <name evidence="4" type="ORF">ACFOEN_11730</name>
</gene>
<proteinExistence type="predicted"/>
<accession>A0ABV7H958</accession>
<feature type="domain" description="Glycosyl hydrolase family 92" evidence="2">
    <location>
        <begin position="268"/>
        <end position="730"/>
    </location>
</feature>
<dbReference type="InterPro" id="IPR012939">
    <property type="entry name" value="Glyco_hydro_92"/>
</dbReference>
<keyword evidence="5" id="KW-1185">Reference proteome</keyword>
<dbReference type="InterPro" id="IPR005887">
    <property type="entry name" value="GH92_a_mannosidase_put"/>
</dbReference>
<dbReference type="EMBL" id="JBHRTI010000004">
    <property type="protein sequence ID" value="MFC3148312.1"/>
    <property type="molecule type" value="Genomic_DNA"/>
</dbReference>
<dbReference type="InterPro" id="IPR006311">
    <property type="entry name" value="TAT_signal"/>
</dbReference>
<comment type="caution">
    <text evidence="4">The sequence shown here is derived from an EMBL/GenBank/DDBJ whole genome shotgun (WGS) entry which is preliminary data.</text>
</comment>
<dbReference type="Gene3D" id="1.20.1610.10">
    <property type="entry name" value="alpha-1,2-mannosidases domains"/>
    <property type="match status" value="1"/>
</dbReference>
<evidence type="ECO:0000259" key="2">
    <source>
        <dbReference type="Pfam" id="PF07971"/>
    </source>
</evidence>
<dbReference type="Pfam" id="PF17678">
    <property type="entry name" value="Glyco_hydro_92N"/>
    <property type="match status" value="1"/>
</dbReference>
<dbReference type="PANTHER" id="PTHR12143:SF39">
    <property type="entry name" value="SECRETED PROTEIN"/>
    <property type="match status" value="1"/>
</dbReference>
<evidence type="ECO:0000313" key="5">
    <source>
        <dbReference type="Proteomes" id="UP001595556"/>
    </source>
</evidence>
<dbReference type="InterPro" id="IPR041371">
    <property type="entry name" value="GH92_N"/>
</dbReference>
<dbReference type="Gene3D" id="3.30.2080.10">
    <property type="entry name" value="GH92 mannosidase domain"/>
    <property type="match status" value="1"/>
</dbReference>
<dbReference type="Gene3D" id="1.20.1050.60">
    <property type="entry name" value="alpha-1,2-mannosidase"/>
    <property type="match status" value="1"/>
</dbReference>
<dbReference type="SUPFAM" id="SSF48208">
    <property type="entry name" value="Six-hairpin glycosidases"/>
    <property type="match status" value="1"/>
</dbReference>
<dbReference type="PROSITE" id="PS51318">
    <property type="entry name" value="TAT"/>
    <property type="match status" value="1"/>
</dbReference>
<dbReference type="Pfam" id="PF07971">
    <property type="entry name" value="Glyco_hydro_92"/>
    <property type="match status" value="1"/>
</dbReference>
<reference evidence="5" key="1">
    <citation type="journal article" date="2019" name="Int. J. Syst. Evol. Microbiol.">
        <title>The Global Catalogue of Microorganisms (GCM) 10K type strain sequencing project: providing services to taxonomists for standard genome sequencing and annotation.</title>
        <authorList>
            <consortium name="The Broad Institute Genomics Platform"/>
            <consortium name="The Broad Institute Genome Sequencing Center for Infectious Disease"/>
            <person name="Wu L."/>
            <person name="Ma J."/>
        </authorList>
    </citation>
    <scope>NUCLEOTIDE SEQUENCE [LARGE SCALE GENOMIC DNA]</scope>
    <source>
        <strain evidence="5">KCTC 52168</strain>
    </source>
</reference>
<evidence type="ECO:0000256" key="1">
    <source>
        <dbReference type="SAM" id="SignalP"/>
    </source>
</evidence>
<feature type="signal peptide" evidence="1">
    <location>
        <begin position="1"/>
        <end position="25"/>
    </location>
</feature>
<dbReference type="GO" id="GO:0016787">
    <property type="term" value="F:hydrolase activity"/>
    <property type="evidence" value="ECO:0007669"/>
    <property type="project" value="UniProtKB-KW"/>
</dbReference>
<evidence type="ECO:0000259" key="3">
    <source>
        <dbReference type="Pfam" id="PF17678"/>
    </source>
</evidence>
<dbReference type="Proteomes" id="UP001595556">
    <property type="component" value="Unassembled WGS sequence"/>
</dbReference>
<evidence type="ECO:0000313" key="4">
    <source>
        <dbReference type="EMBL" id="MFC3148312.1"/>
    </source>
</evidence>
<dbReference type="RefSeq" id="WP_377304122.1">
    <property type="nucleotide sequence ID" value="NZ_CP180191.1"/>
</dbReference>
<organism evidence="4 5">
    <name type="scientific">Piscinibacterium candidicorallinum</name>
    <dbReference type="NCBI Taxonomy" id="1793872"/>
    <lineage>
        <taxon>Bacteria</taxon>
        <taxon>Pseudomonadati</taxon>
        <taxon>Pseudomonadota</taxon>
        <taxon>Betaproteobacteria</taxon>
        <taxon>Burkholderiales</taxon>
        <taxon>Piscinibacterium</taxon>
    </lineage>
</organism>
<dbReference type="PANTHER" id="PTHR12143">
    <property type="entry name" value="PEPTIDE N-GLYCANASE PNGASE -RELATED"/>
    <property type="match status" value="1"/>
</dbReference>
<dbReference type="Gene3D" id="2.70.98.10">
    <property type="match status" value="1"/>
</dbReference>
<feature type="domain" description="Glycosyl hydrolase family 92 N-terminal" evidence="3">
    <location>
        <begin position="41"/>
        <end position="261"/>
    </location>
</feature>
<sequence length="731" mass="80670">MHESSRRRFLKTTAAVPLVAVSAHAQPARARQDAESSVTQYVDPFIGTSGTGHVAPGATVPFGMVFPGPDNADRGWSYSAGYQHGNPRILGFSNTRQSGAGIPELGDVLLQPRSGTGWTARTQDFSARKSDEHARPGWYSVRLNELGVRVELTATPKVALQRYHLDRPGRVQVLIDLQHGLNFAEQPAVTAAQVTDRPDGLQGTLHRKNWVERQVSFIVQFSHPVLAREVLPAKPGEKGPRMLLTFDLGRDRILDARVALSTVDEAGALANLQTAAGLHFESARVAADEAWNALLGRIRINADTRTKRLFYSALYRTLQHPSEIADADGRVRGPRGEILQAPNGQYYSTLSLWDTFRASHPLFTLIVPERVPGFVNTMLAHHRQMGWLPLWTAWGRETYCMIGNPALPVIADALVKGFAADGAIDARAALTAMIETSTRDRHDAPEWAQQGWRVLDRYGYLPFDVQKGESVSKTAELGYGDAAVAQVARLLDQPEIAQRFSTRSRSWLRLFDDQTRTLRGKDSQGQWRTPFDPVMATSPLKNPGDYTEANAWQYTGTPALHDALGFRDRLGGPQALERWLDRFFSLPVPNPDKHLGQEALIGQYAHGNEPSHHITWLYALTGAPHKGQALRRRIVRRFYGTGPAGLVGNDDVGQMSAWLVFAMLGFYPAEPFSGQYTLGQPMLESARIQLPGGRVLQIAGQGRNASFNGERIASHQIAHALLVRGGVLRFN</sequence>
<protein>
    <submittedName>
        <fullName evidence="4">GH92 family glycosyl hydrolase</fullName>
    </submittedName>
</protein>
<dbReference type="NCBIfam" id="TIGR01180">
    <property type="entry name" value="aman2_put"/>
    <property type="match status" value="1"/>
</dbReference>
<keyword evidence="1" id="KW-0732">Signal</keyword>
<dbReference type="InterPro" id="IPR014718">
    <property type="entry name" value="GH-type_carb-bd"/>
</dbReference>
<dbReference type="InterPro" id="IPR050883">
    <property type="entry name" value="PNGase"/>
</dbReference>
<feature type="chain" id="PRO_5047302832" evidence="1">
    <location>
        <begin position="26"/>
        <end position="731"/>
    </location>
</feature>
<keyword evidence="4" id="KW-0378">Hydrolase</keyword>
<dbReference type="InterPro" id="IPR008928">
    <property type="entry name" value="6-hairpin_glycosidase_sf"/>
</dbReference>
<name>A0ABV7H958_9BURK</name>